<dbReference type="Pfam" id="PF00467">
    <property type="entry name" value="KOW"/>
    <property type="match status" value="1"/>
</dbReference>
<feature type="compositionally biased region" description="Acidic residues" evidence="8">
    <location>
        <begin position="95"/>
        <end position="114"/>
    </location>
</feature>
<evidence type="ECO:0000256" key="1">
    <source>
        <dbReference type="ARBA" id="ARBA00004123"/>
    </source>
</evidence>
<dbReference type="OrthoDB" id="28901at2759"/>
<keyword evidence="11" id="KW-1185">Reference proteome</keyword>
<feature type="compositionally biased region" description="Basic and acidic residues" evidence="8">
    <location>
        <begin position="1"/>
        <end position="12"/>
    </location>
</feature>
<dbReference type="GO" id="GO:0032784">
    <property type="term" value="P:regulation of DNA-templated transcription elongation"/>
    <property type="evidence" value="ECO:0007669"/>
    <property type="project" value="InterPro"/>
</dbReference>
<protein>
    <recommendedName>
        <fullName evidence="3 7">Transcription elongation factor SPT5</fullName>
    </recommendedName>
</protein>
<feature type="compositionally biased region" description="Basic and acidic residues" evidence="8">
    <location>
        <begin position="24"/>
        <end position="41"/>
    </location>
</feature>
<dbReference type="OMA" id="YPVGYMN"/>
<dbReference type="InterPro" id="IPR041973">
    <property type="entry name" value="KOW_Spt5_1"/>
</dbReference>
<dbReference type="InterPro" id="IPR039659">
    <property type="entry name" value="SPT5"/>
</dbReference>
<dbReference type="CDD" id="cd06081">
    <property type="entry name" value="KOW_Spt5_1"/>
    <property type="match status" value="1"/>
</dbReference>
<comment type="function">
    <text evidence="6 7">The SPT4-SPT5 complex mediates both activation and inhibition of transcription elongation, and plays a role in pre-mRNA processing. This complex seems to be important for the stability of the RNA polymerase II elongation machinery on the chromatin template but not for the inherent ability of this machinery to translocate down the gene.</text>
</comment>
<dbReference type="InterPro" id="IPR022581">
    <property type="entry name" value="Spt5_N"/>
</dbReference>
<dbReference type="CDD" id="cd06084">
    <property type="entry name" value="KOW_Spt5_4"/>
    <property type="match status" value="1"/>
</dbReference>
<evidence type="ECO:0000256" key="3">
    <source>
        <dbReference type="ARBA" id="ARBA00020181"/>
    </source>
</evidence>
<dbReference type="EMBL" id="SWFT01000149">
    <property type="protein sequence ID" value="KAA8898112.1"/>
    <property type="molecule type" value="Genomic_DNA"/>
</dbReference>
<keyword evidence="5 7" id="KW-0539">Nucleus</keyword>
<evidence type="ECO:0000256" key="5">
    <source>
        <dbReference type="ARBA" id="ARBA00023242"/>
    </source>
</evidence>
<feature type="region of interest" description="Disordered" evidence="8">
    <location>
        <begin position="1"/>
        <end position="155"/>
    </location>
</feature>
<evidence type="ECO:0000256" key="8">
    <source>
        <dbReference type="SAM" id="MobiDB-lite"/>
    </source>
</evidence>
<feature type="region of interest" description="Disordered" evidence="8">
    <location>
        <begin position="808"/>
        <end position="958"/>
    </location>
</feature>
<dbReference type="Pfam" id="PF11942">
    <property type="entry name" value="Spt5_N"/>
    <property type="match status" value="1"/>
</dbReference>
<dbReference type="InterPro" id="IPR005100">
    <property type="entry name" value="NGN-domain"/>
</dbReference>
<dbReference type="PANTHER" id="PTHR11125:SF7">
    <property type="entry name" value="TRANSCRIPTION ELONGATION FACTOR SPT5"/>
    <property type="match status" value="1"/>
</dbReference>
<dbReference type="Gene3D" id="2.30.30.30">
    <property type="match status" value="3"/>
</dbReference>
<dbReference type="InterPro" id="IPR039385">
    <property type="entry name" value="NGN_Euk"/>
</dbReference>
<dbReference type="PIRSF" id="PIRSF036945">
    <property type="entry name" value="Spt5"/>
    <property type="match status" value="1"/>
</dbReference>
<dbReference type="VEuPathDB" id="FungiDB:DIURU_004967"/>
<dbReference type="SMART" id="SM00739">
    <property type="entry name" value="KOW"/>
    <property type="match status" value="5"/>
</dbReference>
<gene>
    <name evidence="10" type="ORF">DIURU_004967</name>
</gene>
<feature type="compositionally biased region" description="Gly residues" evidence="8">
    <location>
        <begin position="938"/>
        <end position="958"/>
    </location>
</feature>
<dbReference type="InterPro" id="IPR041977">
    <property type="entry name" value="KOW_Spt5_4"/>
</dbReference>
<reference evidence="10 11" key="1">
    <citation type="submission" date="2019-07" db="EMBL/GenBank/DDBJ databases">
        <title>Genome assembly of two rare yeast pathogens: Diutina rugosa and Trichomonascus ciferrii.</title>
        <authorList>
            <person name="Mixao V."/>
            <person name="Saus E."/>
            <person name="Hansen A."/>
            <person name="Lass-Flor C."/>
            <person name="Gabaldon T."/>
        </authorList>
    </citation>
    <scope>NUCLEOTIDE SEQUENCE [LARGE SCALE GENOMIC DNA]</scope>
    <source>
        <strain evidence="10 11">CBS 613</strain>
    </source>
</reference>
<dbReference type="Pfam" id="PF23037">
    <property type="entry name" value="KOWx_SPT5"/>
    <property type="match status" value="1"/>
</dbReference>
<feature type="domain" description="KOW" evidence="9">
    <location>
        <begin position="623"/>
        <end position="651"/>
    </location>
</feature>
<keyword evidence="4 7" id="KW-0804">Transcription</keyword>
<feature type="compositionally biased region" description="Low complexity" evidence="8">
    <location>
        <begin position="814"/>
        <end position="830"/>
    </location>
</feature>
<dbReference type="GO" id="GO:0006368">
    <property type="term" value="P:transcription elongation by RNA polymerase II"/>
    <property type="evidence" value="ECO:0007669"/>
    <property type="project" value="TreeGrafter"/>
</dbReference>
<evidence type="ECO:0000256" key="7">
    <source>
        <dbReference type="PIRNR" id="PIRNR036945"/>
    </source>
</evidence>
<evidence type="ECO:0000256" key="2">
    <source>
        <dbReference type="ARBA" id="ARBA00006956"/>
    </source>
</evidence>
<dbReference type="InterPro" id="IPR014722">
    <property type="entry name" value="Rib_uL2_dom2"/>
</dbReference>
<dbReference type="InterPro" id="IPR036735">
    <property type="entry name" value="NGN_dom_sf"/>
</dbReference>
<dbReference type="Pfam" id="PF23290">
    <property type="entry name" value="KOW5_SPT5"/>
    <property type="match status" value="1"/>
</dbReference>
<feature type="domain" description="KOW" evidence="9">
    <location>
        <begin position="719"/>
        <end position="746"/>
    </location>
</feature>
<dbReference type="RefSeq" id="XP_034010369.1">
    <property type="nucleotide sequence ID" value="XM_034157896.1"/>
</dbReference>
<feature type="compositionally biased region" description="Gly residues" evidence="8">
    <location>
        <begin position="872"/>
        <end position="893"/>
    </location>
</feature>
<dbReference type="Pfam" id="PF23042">
    <property type="entry name" value="KOW1_SPT5"/>
    <property type="match status" value="1"/>
</dbReference>
<accession>A0A642UFT2</accession>
<dbReference type="Proteomes" id="UP000449547">
    <property type="component" value="Unassembled WGS sequence"/>
</dbReference>
<evidence type="ECO:0000313" key="10">
    <source>
        <dbReference type="EMBL" id="KAA8898112.1"/>
    </source>
</evidence>
<dbReference type="InterPro" id="IPR057936">
    <property type="entry name" value="KOWx_Spt5"/>
</dbReference>
<dbReference type="Pfam" id="PF23291">
    <property type="entry name" value="KOW4_SPT5"/>
    <property type="match status" value="1"/>
</dbReference>
<dbReference type="CDD" id="cd09888">
    <property type="entry name" value="NGN_Euk"/>
    <property type="match status" value="1"/>
</dbReference>
<proteinExistence type="inferred from homology"/>
<feature type="domain" description="KOW" evidence="9">
    <location>
        <begin position="442"/>
        <end position="469"/>
    </location>
</feature>
<feature type="compositionally biased region" description="Polar residues" evidence="8">
    <location>
        <begin position="685"/>
        <end position="701"/>
    </location>
</feature>
<feature type="compositionally biased region" description="Low complexity" evidence="8">
    <location>
        <begin position="894"/>
        <end position="904"/>
    </location>
</feature>
<evidence type="ECO:0000256" key="4">
    <source>
        <dbReference type="ARBA" id="ARBA00023163"/>
    </source>
</evidence>
<feature type="region of interest" description="Disordered" evidence="8">
    <location>
        <begin position="685"/>
        <end position="707"/>
    </location>
</feature>
<dbReference type="CDD" id="cd06083">
    <property type="entry name" value="KOW_Spt5_3"/>
    <property type="match status" value="1"/>
</dbReference>
<feature type="compositionally biased region" description="Low complexity" evidence="8">
    <location>
        <begin position="852"/>
        <end position="871"/>
    </location>
</feature>
<dbReference type="FunFam" id="3.30.70.940:FF:000005">
    <property type="entry name" value="Transcription elongation factor SPT5"/>
    <property type="match status" value="1"/>
</dbReference>
<feature type="compositionally biased region" description="Polar residues" evidence="8">
    <location>
        <begin position="45"/>
        <end position="54"/>
    </location>
</feature>
<dbReference type="InterPro" id="IPR008991">
    <property type="entry name" value="Translation_prot_SH3-like_sf"/>
</dbReference>
<dbReference type="InterPro" id="IPR041978">
    <property type="entry name" value="KOW_Spt5_5"/>
</dbReference>
<name>A0A642UFT2_DIURU</name>
<dbReference type="PANTHER" id="PTHR11125">
    <property type="entry name" value="SUPPRESSOR OF TY 5"/>
    <property type="match status" value="1"/>
</dbReference>
<feature type="domain" description="KOW" evidence="9">
    <location>
        <begin position="288"/>
        <end position="315"/>
    </location>
</feature>
<organism evidence="10 11">
    <name type="scientific">Diutina rugosa</name>
    <name type="common">Yeast</name>
    <name type="synonym">Candida rugosa</name>
    <dbReference type="NCBI Taxonomy" id="5481"/>
    <lineage>
        <taxon>Eukaryota</taxon>
        <taxon>Fungi</taxon>
        <taxon>Dikarya</taxon>
        <taxon>Ascomycota</taxon>
        <taxon>Saccharomycotina</taxon>
        <taxon>Pichiomycetes</taxon>
        <taxon>Debaryomycetaceae</taxon>
        <taxon>Diutina</taxon>
    </lineage>
</organism>
<dbReference type="AlphaFoldDB" id="A0A642UFT2"/>
<comment type="similarity">
    <text evidence="2 7">Belongs to the SPT5 family.</text>
</comment>
<dbReference type="InterPro" id="IPR005824">
    <property type="entry name" value="KOW"/>
</dbReference>
<evidence type="ECO:0000256" key="6">
    <source>
        <dbReference type="ARBA" id="ARBA00024691"/>
    </source>
</evidence>
<dbReference type="InterPro" id="IPR017071">
    <property type="entry name" value="TF_Spt5_eukaryote"/>
</dbReference>
<feature type="compositionally biased region" description="Acidic residues" evidence="8">
    <location>
        <begin position="64"/>
        <end position="79"/>
    </location>
</feature>
<feature type="domain" description="KOW" evidence="9">
    <location>
        <begin position="498"/>
        <end position="525"/>
    </location>
</feature>
<feature type="compositionally biased region" description="Low complexity" evidence="8">
    <location>
        <begin position="915"/>
        <end position="937"/>
    </location>
</feature>
<comment type="caution">
    <text evidence="10">The sequence shown here is derived from an EMBL/GenBank/DDBJ whole genome shotgun (WGS) entry which is preliminary data.</text>
</comment>
<dbReference type="GO" id="GO:0003729">
    <property type="term" value="F:mRNA binding"/>
    <property type="evidence" value="ECO:0007669"/>
    <property type="project" value="TreeGrafter"/>
</dbReference>
<evidence type="ECO:0000259" key="9">
    <source>
        <dbReference type="SMART" id="SM00739"/>
    </source>
</evidence>
<comment type="subcellular location">
    <subcellularLocation>
        <location evidence="1 7">Nucleus</location>
    </subcellularLocation>
</comment>
<feature type="compositionally biased region" description="Gly residues" evidence="8">
    <location>
        <begin position="905"/>
        <end position="914"/>
    </location>
</feature>
<dbReference type="InterPro" id="IPR041976">
    <property type="entry name" value="KOW_Spt5_3"/>
</dbReference>
<dbReference type="Gene3D" id="3.30.70.940">
    <property type="entry name" value="NusG, N-terminal domain"/>
    <property type="match status" value="1"/>
</dbReference>
<dbReference type="GO" id="GO:0006357">
    <property type="term" value="P:regulation of transcription by RNA polymerase II"/>
    <property type="evidence" value="ECO:0007669"/>
    <property type="project" value="InterPro"/>
</dbReference>
<dbReference type="GO" id="GO:0032044">
    <property type="term" value="C:DSIF complex"/>
    <property type="evidence" value="ECO:0007669"/>
    <property type="project" value="TreeGrafter"/>
</dbReference>
<dbReference type="GeneID" id="54783618"/>
<dbReference type="Pfam" id="PF03439">
    <property type="entry name" value="Spt5-NGN"/>
    <property type="match status" value="1"/>
</dbReference>
<evidence type="ECO:0000313" key="11">
    <source>
        <dbReference type="Proteomes" id="UP000449547"/>
    </source>
</evidence>
<dbReference type="CDD" id="cd06085">
    <property type="entry name" value="KOW_Spt5_5"/>
    <property type="match status" value="1"/>
</dbReference>
<dbReference type="SUPFAM" id="SSF50104">
    <property type="entry name" value="Translation proteins SH3-like domain"/>
    <property type="match status" value="1"/>
</dbReference>
<feature type="compositionally biased region" description="Basic and acidic residues" evidence="8">
    <location>
        <begin position="123"/>
        <end position="149"/>
    </location>
</feature>
<sequence>MSDSVDFKRESDGELVEDVGEAFVKAEEEEREAAKREHDEIEPTVSKTSEQPANTEDDNRHDEVEEDEEDDDDEEEEEDAPRRKRRRAANQFIDIEAEVDDEEEDELDEDDEEAELIRQQFIADDKADEEGGRRDDRLHREYDLRRQEAEDQDAEELAQSLKEKYRRSHTVYRGDSATSGAVSQKLLMPSINDPAIYGIRCKQGAEKDLVRKLFDKKRTFEKRGQPLDILSVFQRDAFRGYIYIEAKRPDAIDKALNGMINVYARDKLLVPVKEYPELLKQIKSSDVEIVPGIYVRITRGNYKGDLAIVDNLSENGLEVRCKLVPRLDYGRNDEYDRDGRKIIKRGGVRPMPRLFNEQEARQYDPGNLQPGRTRGGFFYKGEEYNGGFLFKDFKLQFIQTKDVHPSLEELDRFQQGKDEDGGLDLAAIAASVKSSGGTDGSPFQPGDRVEIKRGELARTVGQVVEAALSEVVINVTNSGDPNFVNQRITVPAGDLRKMFNEGDHVRVITGKHAEETGLVIKVEGENVVLVSDLTKNDIKVFANYLVKATDASTVIHDFGQEYDIKDLVQLNASTAGVIVKAERGIFEVLTTDNRTISVKPSGIASKLKLTRREQVATDRNGSKIAVGDTVKDAIAEKHDKREGTIIHVYKSTVFVQSKEITENLGIYATNCINVSTVFTKDSMTTKSRGPDLSQMNPNLNLPQPMAPPSFRARGPGGRDKLIQKDVTVTQGNYKGLMGKVVDTTDTIATIELHTKAKRIKVDKNKLNVIFKGQAIPYLRFIGAPMAAGGEGAGSRAYASGGRSAWNGGATPAQGAGSSWGSGSNTSWGGSKTPAYSSGDRSTWGGGSGGASSWGSSGNTSTWGASSGNQSTWGGGSTWGGSGGGAGGNGGESTWGGNSKKSGSGSSWGGGGGNSTWGSNSGGNSTWGQKKQGGNSTWGSGGNSTWGSSGSGGNSSWGS</sequence>